<proteinExistence type="predicted"/>
<gene>
    <name evidence="1" type="ORF">TorRG33x02_176960</name>
</gene>
<protein>
    <submittedName>
        <fullName evidence="1">Uncharacterized protein</fullName>
    </submittedName>
</protein>
<reference evidence="2" key="1">
    <citation type="submission" date="2016-06" db="EMBL/GenBank/DDBJ databases">
        <title>Parallel loss of symbiosis genes in relatives of nitrogen-fixing non-legume Parasponia.</title>
        <authorList>
            <person name="Van Velzen R."/>
            <person name="Holmer R."/>
            <person name="Bu F."/>
            <person name="Rutten L."/>
            <person name="Van Zeijl A."/>
            <person name="Liu W."/>
            <person name="Santuari L."/>
            <person name="Cao Q."/>
            <person name="Sharma T."/>
            <person name="Shen D."/>
            <person name="Roswanjaya Y."/>
            <person name="Wardhani T."/>
            <person name="Kalhor M.S."/>
            <person name="Jansen J."/>
            <person name="Van den Hoogen J."/>
            <person name="Gungor B."/>
            <person name="Hartog M."/>
            <person name="Hontelez J."/>
            <person name="Verver J."/>
            <person name="Yang W.-C."/>
            <person name="Schijlen E."/>
            <person name="Repin R."/>
            <person name="Schilthuizen M."/>
            <person name="Schranz E."/>
            <person name="Heidstra R."/>
            <person name="Miyata K."/>
            <person name="Fedorova E."/>
            <person name="Kohlen W."/>
            <person name="Bisseling T."/>
            <person name="Smit S."/>
            <person name="Geurts R."/>
        </authorList>
    </citation>
    <scope>NUCLEOTIDE SEQUENCE [LARGE SCALE GENOMIC DNA]</scope>
    <source>
        <strain evidence="2">cv. RG33-2</strain>
    </source>
</reference>
<evidence type="ECO:0000313" key="1">
    <source>
        <dbReference type="EMBL" id="PON86502.1"/>
    </source>
</evidence>
<dbReference type="AlphaFoldDB" id="A0A2P5ELZ3"/>
<dbReference type="Proteomes" id="UP000237000">
    <property type="component" value="Unassembled WGS sequence"/>
</dbReference>
<comment type="caution">
    <text evidence="1">The sequence shown here is derived from an EMBL/GenBank/DDBJ whole genome shotgun (WGS) entry which is preliminary data.</text>
</comment>
<organism evidence="1 2">
    <name type="scientific">Trema orientale</name>
    <name type="common">Charcoal tree</name>
    <name type="synonym">Celtis orientalis</name>
    <dbReference type="NCBI Taxonomy" id="63057"/>
    <lineage>
        <taxon>Eukaryota</taxon>
        <taxon>Viridiplantae</taxon>
        <taxon>Streptophyta</taxon>
        <taxon>Embryophyta</taxon>
        <taxon>Tracheophyta</taxon>
        <taxon>Spermatophyta</taxon>
        <taxon>Magnoliopsida</taxon>
        <taxon>eudicotyledons</taxon>
        <taxon>Gunneridae</taxon>
        <taxon>Pentapetalae</taxon>
        <taxon>rosids</taxon>
        <taxon>fabids</taxon>
        <taxon>Rosales</taxon>
        <taxon>Cannabaceae</taxon>
        <taxon>Trema</taxon>
    </lineage>
</organism>
<dbReference type="OrthoDB" id="1106484at2759"/>
<sequence length="52" mass="5905">MGTSKIEIEKFNGKGDFGMWKKKMRAVLVQQKCVHAIEDGSDYPEVMKASEK</sequence>
<evidence type="ECO:0000313" key="2">
    <source>
        <dbReference type="Proteomes" id="UP000237000"/>
    </source>
</evidence>
<accession>A0A2P5ELZ3</accession>
<keyword evidence="2" id="KW-1185">Reference proteome</keyword>
<name>A0A2P5ELZ3_TREOI</name>
<dbReference type="InParanoid" id="A0A2P5ELZ3"/>
<dbReference type="EMBL" id="JXTC01000131">
    <property type="protein sequence ID" value="PON86502.1"/>
    <property type="molecule type" value="Genomic_DNA"/>
</dbReference>